<dbReference type="InterPro" id="IPR018060">
    <property type="entry name" value="HTH_AraC"/>
</dbReference>
<evidence type="ECO:0000313" key="5">
    <source>
        <dbReference type="EMBL" id="MDG3007182.1"/>
    </source>
</evidence>
<gene>
    <name evidence="5" type="ORF">PZE19_25745</name>
</gene>
<evidence type="ECO:0000256" key="1">
    <source>
        <dbReference type="ARBA" id="ARBA00023015"/>
    </source>
</evidence>
<feature type="domain" description="HTH araC/xylS-type" evidence="4">
    <location>
        <begin position="192"/>
        <end position="290"/>
    </location>
</feature>
<reference evidence="5 6" key="1">
    <citation type="submission" date="2023-03" db="EMBL/GenBank/DDBJ databases">
        <title>Paludisphaera mucosa sp. nov. a novel planctomycete from northern fen.</title>
        <authorList>
            <person name="Ivanova A."/>
        </authorList>
    </citation>
    <scope>NUCLEOTIDE SEQUENCE [LARGE SCALE GENOMIC DNA]</scope>
    <source>
        <strain evidence="5 6">Pla2</strain>
    </source>
</reference>
<organism evidence="5 6">
    <name type="scientific">Paludisphaera mucosa</name>
    <dbReference type="NCBI Taxonomy" id="3030827"/>
    <lineage>
        <taxon>Bacteria</taxon>
        <taxon>Pseudomonadati</taxon>
        <taxon>Planctomycetota</taxon>
        <taxon>Planctomycetia</taxon>
        <taxon>Isosphaerales</taxon>
        <taxon>Isosphaeraceae</taxon>
        <taxon>Paludisphaera</taxon>
    </lineage>
</organism>
<dbReference type="PANTHER" id="PTHR43436:SF1">
    <property type="entry name" value="TRANSCRIPTIONAL REGULATORY PROTEIN"/>
    <property type="match status" value="1"/>
</dbReference>
<name>A0ABT6FHY3_9BACT</name>
<dbReference type="EMBL" id="JARRAG010000002">
    <property type="protein sequence ID" value="MDG3007182.1"/>
    <property type="molecule type" value="Genomic_DNA"/>
</dbReference>
<proteinExistence type="predicted"/>
<evidence type="ECO:0000256" key="3">
    <source>
        <dbReference type="SAM" id="MobiDB-lite"/>
    </source>
</evidence>
<sequence length="300" mass="32804">MLADRSTLAGLVERYTGRDGVHPTAVAGLTLFRATKTHESVATVHEPAFCIVAQGRKRVTLGEEVFCYDPAQFLLVSVDLPLSSKVVEATPDEPYLGVRIDLDLVCVGELMIDAAPAGSDAAPPARGLSVSPLDPPLLDAAARLVALLESPRDVAVVAPLIRREIMYRLLTGEQGGRLRQIAADGGPTRRIALAIDWLRDHFASPFRIEDLARVAHMSPSTFHQHFKAVTAMSPLQYQKRLRLQEARRLMLAEALDAAAAGYRVGYESPSQFSREYRRSFGEPPRRDMARLRTASPAAQG</sequence>
<keyword evidence="6" id="KW-1185">Reference proteome</keyword>
<feature type="compositionally biased region" description="Basic and acidic residues" evidence="3">
    <location>
        <begin position="274"/>
        <end position="290"/>
    </location>
</feature>
<dbReference type="RefSeq" id="WP_277863470.1">
    <property type="nucleotide sequence ID" value="NZ_JARRAG010000002.1"/>
</dbReference>
<dbReference type="SMART" id="SM00342">
    <property type="entry name" value="HTH_ARAC"/>
    <property type="match status" value="1"/>
</dbReference>
<keyword evidence="2" id="KW-0804">Transcription</keyword>
<dbReference type="InterPro" id="IPR009594">
    <property type="entry name" value="Tscrpt_reg_HTH_AraC_N"/>
</dbReference>
<dbReference type="SUPFAM" id="SSF46689">
    <property type="entry name" value="Homeodomain-like"/>
    <property type="match status" value="2"/>
</dbReference>
<dbReference type="Pfam" id="PF06719">
    <property type="entry name" value="AraC_N"/>
    <property type="match status" value="1"/>
</dbReference>
<evidence type="ECO:0000313" key="6">
    <source>
        <dbReference type="Proteomes" id="UP001216907"/>
    </source>
</evidence>
<comment type="caution">
    <text evidence="5">The sequence shown here is derived from an EMBL/GenBank/DDBJ whole genome shotgun (WGS) entry which is preliminary data.</text>
</comment>
<accession>A0ABT6FHY3</accession>
<dbReference type="InterPro" id="IPR009057">
    <property type="entry name" value="Homeodomain-like_sf"/>
</dbReference>
<dbReference type="PANTHER" id="PTHR43436">
    <property type="entry name" value="ARAC-FAMILY TRANSCRIPTIONAL REGULATOR"/>
    <property type="match status" value="1"/>
</dbReference>
<evidence type="ECO:0000256" key="2">
    <source>
        <dbReference type="ARBA" id="ARBA00023163"/>
    </source>
</evidence>
<evidence type="ECO:0000259" key="4">
    <source>
        <dbReference type="PROSITE" id="PS01124"/>
    </source>
</evidence>
<dbReference type="Pfam" id="PF12833">
    <property type="entry name" value="HTH_18"/>
    <property type="match status" value="1"/>
</dbReference>
<keyword evidence="1" id="KW-0805">Transcription regulation</keyword>
<dbReference type="PROSITE" id="PS01124">
    <property type="entry name" value="HTH_ARAC_FAMILY_2"/>
    <property type="match status" value="1"/>
</dbReference>
<protein>
    <submittedName>
        <fullName evidence="5">AraC family transcriptional regulator</fullName>
    </submittedName>
</protein>
<feature type="region of interest" description="Disordered" evidence="3">
    <location>
        <begin position="273"/>
        <end position="300"/>
    </location>
</feature>
<dbReference type="Gene3D" id="1.10.10.60">
    <property type="entry name" value="Homeodomain-like"/>
    <property type="match status" value="1"/>
</dbReference>
<dbReference type="Proteomes" id="UP001216907">
    <property type="component" value="Unassembled WGS sequence"/>
</dbReference>